<organism evidence="1 2">
    <name type="scientific">Pseudomonas koreensis</name>
    <dbReference type="NCBI Taxonomy" id="198620"/>
    <lineage>
        <taxon>Bacteria</taxon>
        <taxon>Pseudomonadati</taxon>
        <taxon>Pseudomonadota</taxon>
        <taxon>Gammaproteobacteria</taxon>
        <taxon>Pseudomonadales</taxon>
        <taxon>Pseudomonadaceae</taxon>
        <taxon>Pseudomonas</taxon>
    </lineage>
</organism>
<dbReference type="AlphaFoldDB" id="A0AA94JH37"/>
<accession>A0AA94JH37</accession>
<dbReference type="Proteomes" id="UP000288002">
    <property type="component" value="Unassembled WGS sequence"/>
</dbReference>
<sequence length="94" mass="9986">MSKHTPGPWSNDDGDIISPDGGYIAYGHTGQRAIDIDEDANLIAAAPDLLEALEELVIAADAFSVSGVYFNSFKENFAALKKAMTALEKARGEA</sequence>
<name>A0AA94JH37_9PSED</name>
<protein>
    <submittedName>
        <fullName evidence="1">Uncharacterized protein</fullName>
    </submittedName>
</protein>
<dbReference type="EMBL" id="MKWS01000009">
    <property type="protein sequence ID" value="RVD77026.1"/>
    <property type="molecule type" value="Genomic_DNA"/>
</dbReference>
<dbReference type="RefSeq" id="WP_127649958.1">
    <property type="nucleotide sequence ID" value="NZ_MKWS01000009.1"/>
</dbReference>
<evidence type="ECO:0000313" key="1">
    <source>
        <dbReference type="EMBL" id="RVD77026.1"/>
    </source>
</evidence>
<proteinExistence type="predicted"/>
<reference evidence="1 2" key="1">
    <citation type="submission" date="2016-10" db="EMBL/GenBank/DDBJ databases">
        <title>Search of new enzymes for the oxidation of sulfur compounds.</title>
        <authorList>
            <person name="Novo A."/>
            <person name="Moreira I.S."/>
            <person name="Castro P.M."/>
        </authorList>
    </citation>
    <scope>NUCLEOTIDE SEQUENCE [LARGE SCALE GENOMIC DNA]</scope>
    <source>
        <strain evidence="1 2">A9</strain>
    </source>
</reference>
<comment type="caution">
    <text evidence="1">The sequence shown here is derived from an EMBL/GenBank/DDBJ whole genome shotgun (WGS) entry which is preliminary data.</text>
</comment>
<evidence type="ECO:0000313" key="2">
    <source>
        <dbReference type="Proteomes" id="UP000288002"/>
    </source>
</evidence>
<gene>
    <name evidence="1" type="ORF">A9HBioS_3049</name>
</gene>